<comment type="caution">
    <text evidence="2">The sequence shown here is derived from an EMBL/GenBank/DDBJ whole genome shotgun (WGS) entry which is preliminary data.</text>
</comment>
<gene>
    <name evidence="2" type="ORF">AAFF_G00091110</name>
</gene>
<organism evidence="2 3">
    <name type="scientific">Aldrovandia affinis</name>
    <dbReference type="NCBI Taxonomy" id="143900"/>
    <lineage>
        <taxon>Eukaryota</taxon>
        <taxon>Metazoa</taxon>
        <taxon>Chordata</taxon>
        <taxon>Craniata</taxon>
        <taxon>Vertebrata</taxon>
        <taxon>Euteleostomi</taxon>
        <taxon>Actinopterygii</taxon>
        <taxon>Neopterygii</taxon>
        <taxon>Teleostei</taxon>
        <taxon>Notacanthiformes</taxon>
        <taxon>Halosauridae</taxon>
        <taxon>Aldrovandia</taxon>
    </lineage>
</organism>
<keyword evidence="1" id="KW-1133">Transmembrane helix</keyword>
<sequence length="94" mass="10262">MIADKEQLNVSSAVCCLSRRRISALRLPCRGISIPDCQSCTAAISQLRICHWKSAWVSFMLGGLYLPALGVPITIHLPTPHSIKLCLCPMGDLN</sequence>
<keyword evidence="1" id="KW-0472">Membrane</keyword>
<evidence type="ECO:0000313" key="3">
    <source>
        <dbReference type="Proteomes" id="UP001221898"/>
    </source>
</evidence>
<protein>
    <submittedName>
        <fullName evidence="2">Uncharacterized protein</fullName>
    </submittedName>
</protein>
<keyword evidence="1" id="KW-0812">Transmembrane</keyword>
<reference evidence="2" key="1">
    <citation type="journal article" date="2023" name="Science">
        <title>Genome structures resolve the early diversification of teleost fishes.</title>
        <authorList>
            <person name="Parey E."/>
            <person name="Louis A."/>
            <person name="Montfort J."/>
            <person name="Bouchez O."/>
            <person name="Roques C."/>
            <person name="Iampietro C."/>
            <person name="Lluch J."/>
            <person name="Castinel A."/>
            <person name="Donnadieu C."/>
            <person name="Desvignes T."/>
            <person name="Floi Bucao C."/>
            <person name="Jouanno E."/>
            <person name="Wen M."/>
            <person name="Mejri S."/>
            <person name="Dirks R."/>
            <person name="Jansen H."/>
            <person name="Henkel C."/>
            <person name="Chen W.J."/>
            <person name="Zahm M."/>
            <person name="Cabau C."/>
            <person name="Klopp C."/>
            <person name="Thompson A.W."/>
            <person name="Robinson-Rechavi M."/>
            <person name="Braasch I."/>
            <person name="Lecointre G."/>
            <person name="Bobe J."/>
            <person name="Postlethwait J.H."/>
            <person name="Berthelot C."/>
            <person name="Roest Crollius H."/>
            <person name="Guiguen Y."/>
        </authorList>
    </citation>
    <scope>NUCLEOTIDE SEQUENCE</scope>
    <source>
        <strain evidence="2">NC1722</strain>
    </source>
</reference>
<evidence type="ECO:0000313" key="2">
    <source>
        <dbReference type="EMBL" id="KAJ8391324.1"/>
    </source>
</evidence>
<name>A0AAD7RW05_9TELE</name>
<dbReference type="EMBL" id="JAINUG010000159">
    <property type="protein sequence ID" value="KAJ8391324.1"/>
    <property type="molecule type" value="Genomic_DNA"/>
</dbReference>
<dbReference type="Proteomes" id="UP001221898">
    <property type="component" value="Unassembled WGS sequence"/>
</dbReference>
<accession>A0AAD7RW05</accession>
<feature type="transmembrane region" description="Helical" evidence="1">
    <location>
        <begin position="55"/>
        <end position="75"/>
    </location>
</feature>
<dbReference type="AlphaFoldDB" id="A0AAD7RW05"/>
<evidence type="ECO:0000256" key="1">
    <source>
        <dbReference type="SAM" id="Phobius"/>
    </source>
</evidence>
<proteinExistence type="predicted"/>
<keyword evidence="3" id="KW-1185">Reference proteome</keyword>